<evidence type="ECO:0000313" key="3">
    <source>
        <dbReference type="Proteomes" id="UP000774326"/>
    </source>
</evidence>
<feature type="region of interest" description="Disordered" evidence="1">
    <location>
        <begin position="183"/>
        <end position="202"/>
    </location>
</feature>
<evidence type="ECO:0000256" key="1">
    <source>
        <dbReference type="SAM" id="MobiDB-lite"/>
    </source>
</evidence>
<name>A0A9P8TKM4_WICPI</name>
<dbReference type="AlphaFoldDB" id="A0A9P8TKM4"/>
<comment type="caution">
    <text evidence="2">The sequence shown here is derived from an EMBL/GenBank/DDBJ whole genome shotgun (WGS) entry which is preliminary data.</text>
</comment>
<gene>
    <name evidence="2" type="ORF">WICPIJ_006693</name>
</gene>
<sequence>MVVLAEAAAAAEAVAAVTTPAASVTPDQVLVSLEAHHVVNSEIQRLHGGHQVHRCLELDLILVVDEPFQENAREITDIEQTPHCRWDEHVLLCQREPWFFSEHLCCPNCSSKVRGSMVSLWDDFDFNDESRTEVRRFTFSVNISSGIVSGPASRSRASASAFSFSLITRRWIRKLSSARSSSAWTSLPASPSSSSSSEHTSLTSSFFFKGEVKTSD</sequence>
<dbReference type="Proteomes" id="UP000774326">
    <property type="component" value="Unassembled WGS sequence"/>
</dbReference>
<organism evidence="2 3">
    <name type="scientific">Wickerhamomyces pijperi</name>
    <name type="common">Yeast</name>
    <name type="synonym">Pichia pijperi</name>
    <dbReference type="NCBI Taxonomy" id="599730"/>
    <lineage>
        <taxon>Eukaryota</taxon>
        <taxon>Fungi</taxon>
        <taxon>Dikarya</taxon>
        <taxon>Ascomycota</taxon>
        <taxon>Saccharomycotina</taxon>
        <taxon>Saccharomycetes</taxon>
        <taxon>Phaffomycetales</taxon>
        <taxon>Wickerhamomycetaceae</taxon>
        <taxon>Wickerhamomyces</taxon>
    </lineage>
</organism>
<protein>
    <submittedName>
        <fullName evidence="2">Uncharacterized protein</fullName>
    </submittedName>
</protein>
<evidence type="ECO:0000313" key="2">
    <source>
        <dbReference type="EMBL" id="KAH3682321.1"/>
    </source>
</evidence>
<proteinExistence type="predicted"/>
<reference evidence="2" key="2">
    <citation type="submission" date="2021-01" db="EMBL/GenBank/DDBJ databases">
        <authorList>
            <person name="Schikora-Tamarit M.A."/>
        </authorList>
    </citation>
    <scope>NUCLEOTIDE SEQUENCE</scope>
    <source>
        <strain evidence="2">CBS2887</strain>
    </source>
</reference>
<reference evidence="2" key="1">
    <citation type="journal article" date="2021" name="Open Biol.">
        <title>Shared evolutionary footprints suggest mitochondrial oxidative damage underlies multiple complex I losses in fungi.</title>
        <authorList>
            <person name="Schikora-Tamarit M.A."/>
            <person name="Marcet-Houben M."/>
            <person name="Nosek J."/>
            <person name="Gabaldon T."/>
        </authorList>
    </citation>
    <scope>NUCLEOTIDE SEQUENCE</scope>
    <source>
        <strain evidence="2">CBS2887</strain>
    </source>
</reference>
<accession>A0A9P8TKM4</accession>
<dbReference type="EMBL" id="JAEUBG010003778">
    <property type="protein sequence ID" value="KAH3682321.1"/>
    <property type="molecule type" value="Genomic_DNA"/>
</dbReference>
<keyword evidence="3" id="KW-1185">Reference proteome</keyword>